<dbReference type="InterPro" id="IPR050535">
    <property type="entry name" value="DNA_Repair-Maintenance_Comp"/>
</dbReference>
<evidence type="ECO:0000313" key="2">
    <source>
        <dbReference type="Proteomes" id="UP000467132"/>
    </source>
</evidence>
<name>A0A845R531_9CLOT</name>
<dbReference type="Gene3D" id="3.60.21.10">
    <property type="match status" value="1"/>
</dbReference>
<dbReference type="Proteomes" id="UP000467132">
    <property type="component" value="Unassembled WGS sequence"/>
</dbReference>
<accession>A0A845R531</accession>
<dbReference type="AlphaFoldDB" id="A0A845R531"/>
<gene>
    <name evidence="1" type="ORF">D3Z33_12195</name>
</gene>
<dbReference type="InterPro" id="IPR029052">
    <property type="entry name" value="Metallo-depent_PP-like"/>
</dbReference>
<reference evidence="1 2" key="1">
    <citation type="submission" date="2018-08" db="EMBL/GenBank/DDBJ databases">
        <title>Murine metabolic-syndrome-specific gut microbial biobank.</title>
        <authorList>
            <person name="Liu C."/>
        </authorList>
    </citation>
    <scope>NUCLEOTIDE SEQUENCE [LARGE SCALE GENOMIC DNA]</scope>
    <source>
        <strain evidence="1 2">583</strain>
    </source>
</reference>
<dbReference type="RefSeq" id="WP_160198083.1">
    <property type="nucleotide sequence ID" value="NZ_QXXA01000013.1"/>
</dbReference>
<sequence length="414" mass="47730">MSFKFSLVGDMHQRKNAPANRLDDFYLTLKNKIREIVDVSYSNNVDAIIQTGDFFDNPMPSMAVTNEVIKLWLNGVDISDVIYQPYKEFTKMSAYQREYEELTNEIINIYDESNQQNNPESKEKRLYKDIELLIKDKKKQKNIITSDINNIKPKLEKKIKKVIPILLVGGNHELYGNSINTLNRTMLGFLVNLGILKLVSKKNPHLIKKNNLTCAITGTSYHNDIDSRGYESDYIIDKKLGDRHIHLIHGMLHNKDMGKIIRHTTIDQITDTLADFTYTGHEHNGFPLTQVDGKYFYNSGAIPRLNISEIERKPKIGILNMTKGDISLEEHYLKSARNGKDVLDISKKLKDKHKEEEFAEYRKAVRNVGKIEGYNVMEIINSISSNKNIKPKVRDKALEMVSNAIQKLENNQER</sequence>
<dbReference type="SUPFAM" id="SSF56300">
    <property type="entry name" value="Metallo-dependent phosphatases"/>
    <property type="match status" value="1"/>
</dbReference>
<keyword evidence="2" id="KW-1185">Reference proteome</keyword>
<evidence type="ECO:0008006" key="3">
    <source>
        <dbReference type="Google" id="ProtNLM"/>
    </source>
</evidence>
<proteinExistence type="predicted"/>
<protein>
    <recommendedName>
        <fullName evidence="3">Calcineurin-like phosphoesterase domain-containing protein</fullName>
    </recommendedName>
</protein>
<dbReference type="PANTHER" id="PTHR30337">
    <property type="entry name" value="COMPONENT OF ATP-DEPENDENT DSDNA EXONUCLEASE"/>
    <property type="match status" value="1"/>
</dbReference>
<comment type="caution">
    <text evidence="1">The sequence shown here is derived from an EMBL/GenBank/DDBJ whole genome shotgun (WGS) entry which is preliminary data.</text>
</comment>
<dbReference type="PANTHER" id="PTHR30337:SF0">
    <property type="entry name" value="NUCLEASE SBCCD SUBUNIT D"/>
    <property type="match status" value="1"/>
</dbReference>
<organism evidence="1 2">
    <name type="scientific">Senegalia massiliensis</name>
    <dbReference type="NCBI Taxonomy" id="1720316"/>
    <lineage>
        <taxon>Bacteria</taxon>
        <taxon>Bacillati</taxon>
        <taxon>Bacillota</taxon>
        <taxon>Clostridia</taxon>
        <taxon>Eubacteriales</taxon>
        <taxon>Clostridiaceae</taxon>
        <taxon>Senegalia</taxon>
    </lineage>
</organism>
<dbReference type="EMBL" id="QXXA01000013">
    <property type="protein sequence ID" value="NBI07613.1"/>
    <property type="molecule type" value="Genomic_DNA"/>
</dbReference>
<evidence type="ECO:0000313" key="1">
    <source>
        <dbReference type="EMBL" id="NBI07613.1"/>
    </source>
</evidence>
<dbReference type="OrthoDB" id="9773856at2"/>